<dbReference type="eggNOG" id="COG0745">
    <property type="taxonomic scope" value="Bacteria"/>
</dbReference>
<dbReference type="PANTHER" id="PTHR48111:SF40">
    <property type="entry name" value="PHOSPHATE REGULON TRANSCRIPTIONAL REGULATORY PROTEIN PHOB"/>
    <property type="match status" value="1"/>
</dbReference>
<evidence type="ECO:0000256" key="5">
    <source>
        <dbReference type="PROSITE-ProRule" id="PRU01091"/>
    </source>
</evidence>
<dbReference type="RefSeq" id="WP_013386728.1">
    <property type="nucleotide sequence ID" value="NC_014632.1"/>
</dbReference>
<dbReference type="SUPFAM" id="SSF52172">
    <property type="entry name" value="CheY-like"/>
    <property type="match status" value="1"/>
</dbReference>
<keyword evidence="3 5" id="KW-0238">DNA-binding</keyword>
<feature type="domain" description="OmpR/PhoB-type" evidence="7">
    <location>
        <begin position="132"/>
        <end position="230"/>
    </location>
</feature>
<dbReference type="EMBL" id="CP002281">
    <property type="protein sequence ID" value="ADO82057.1"/>
    <property type="molecule type" value="Genomic_DNA"/>
</dbReference>
<dbReference type="InterPro" id="IPR001867">
    <property type="entry name" value="OmpR/PhoB-type_DNA-bd"/>
</dbReference>
<dbReference type="SMART" id="SM00862">
    <property type="entry name" value="Trans_reg_C"/>
    <property type="match status" value="1"/>
</dbReference>
<feature type="domain" description="Response regulatory" evidence="6">
    <location>
        <begin position="5"/>
        <end position="119"/>
    </location>
</feature>
<dbReference type="InterPro" id="IPR001789">
    <property type="entry name" value="Sig_transdc_resp-reg_receiver"/>
</dbReference>
<evidence type="ECO:0000259" key="7">
    <source>
        <dbReference type="PROSITE" id="PS51755"/>
    </source>
</evidence>
<dbReference type="InterPro" id="IPR011006">
    <property type="entry name" value="CheY-like_superfamily"/>
</dbReference>
<dbReference type="Gene3D" id="3.40.50.2300">
    <property type="match status" value="1"/>
</dbReference>
<dbReference type="GO" id="GO:0000976">
    <property type="term" value="F:transcription cis-regulatory region binding"/>
    <property type="evidence" value="ECO:0007669"/>
    <property type="project" value="TreeGrafter"/>
</dbReference>
<dbReference type="Proteomes" id="UP000006875">
    <property type="component" value="Chromosome"/>
</dbReference>
<dbReference type="PANTHER" id="PTHR48111">
    <property type="entry name" value="REGULATOR OF RPOS"/>
    <property type="match status" value="1"/>
</dbReference>
<dbReference type="Gene3D" id="6.10.250.690">
    <property type="match status" value="1"/>
</dbReference>
<dbReference type="KEGG" id="ipo:Ilyop_0268"/>
<dbReference type="InterPro" id="IPR036388">
    <property type="entry name" value="WH-like_DNA-bd_sf"/>
</dbReference>
<dbReference type="GO" id="GO:0032993">
    <property type="term" value="C:protein-DNA complex"/>
    <property type="evidence" value="ECO:0007669"/>
    <property type="project" value="TreeGrafter"/>
</dbReference>
<dbReference type="GO" id="GO:0000156">
    <property type="term" value="F:phosphorelay response regulator activity"/>
    <property type="evidence" value="ECO:0007669"/>
    <property type="project" value="TreeGrafter"/>
</dbReference>
<dbReference type="GO" id="GO:0006355">
    <property type="term" value="P:regulation of DNA-templated transcription"/>
    <property type="evidence" value="ECO:0007669"/>
    <property type="project" value="InterPro"/>
</dbReference>
<dbReference type="GO" id="GO:0005829">
    <property type="term" value="C:cytosol"/>
    <property type="evidence" value="ECO:0007669"/>
    <property type="project" value="TreeGrafter"/>
</dbReference>
<evidence type="ECO:0000256" key="4">
    <source>
        <dbReference type="PROSITE-ProRule" id="PRU00169"/>
    </source>
</evidence>
<keyword evidence="1 4" id="KW-0597">Phosphoprotein</keyword>
<evidence type="ECO:0000313" key="8">
    <source>
        <dbReference type="EMBL" id="ADO82057.1"/>
    </source>
</evidence>
<dbReference type="Pfam" id="PF00486">
    <property type="entry name" value="Trans_reg_C"/>
    <property type="match status" value="1"/>
</dbReference>
<dbReference type="CDD" id="cd17574">
    <property type="entry name" value="REC_OmpR"/>
    <property type="match status" value="1"/>
</dbReference>
<dbReference type="AlphaFoldDB" id="E3HAQ6"/>
<keyword evidence="2" id="KW-0902">Two-component regulatory system</keyword>
<dbReference type="FunFam" id="1.10.10.10:FF:000018">
    <property type="entry name" value="DNA-binding response regulator ResD"/>
    <property type="match status" value="1"/>
</dbReference>
<organism evidence="8 9">
    <name type="scientific">Ilyobacter polytropus (strain ATCC 51220 / DSM 2926 / LMG 16218 / CuHBu1)</name>
    <dbReference type="NCBI Taxonomy" id="572544"/>
    <lineage>
        <taxon>Bacteria</taxon>
        <taxon>Fusobacteriati</taxon>
        <taxon>Fusobacteriota</taxon>
        <taxon>Fusobacteriia</taxon>
        <taxon>Fusobacteriales</taxon>
        <taxon>Fusobacteriaceae</taxon>
        <taxon>Ilyobacter</taxon>
    </lineage>
</organism>
<dbReference type="OrthoDB" id="9790442at2"/>
<protein>
    <submittedName>
        <fullName evidence="8">Two component transcriptional regulator, winged helix family</fullName>
    </submittedName>
</protein>
<dbReference type="SMART" id="SM00448">
    <property type="entry name" value="REC"/>
    <property type="match status" value="1"/>
</dbReference>
<reference evidence="8 9" key="1">
    <citation type="journal article" date="2010" name="Stand. Genomic Sci.">
        <title>Complete genome sequence of Ilyobacter polytropus type strain (CuHbu1).</title>
        <authorList>
            <person name="Sikorski J."/>
            <person name="Chertkov O."/>
            <person name="Lapidus A."/>
            <person name="Nolan M."/>
            <person name="Lucas S."/>
            <person name="Del Rio T.G."/>
            <person name="Tice H."/>
            <person name="Cheng J.F."/>
            <person name="Tapia R."/>
            <person name="Han C."/>
            <person name="Goodwin L."/>
            <person name="Pitluck S."/>
            <person name="Liolios K."/>
            <person name="Ivanova N."/>
            <person name="Mavromatis K."/>
            <person name="Mikhailova N."/>
            <person name="Pati A."/>
            <person name="Chen A."/>
            <person name="Palaniappan K."/>
            <person name="Land M."/>
            <person name="Hauser L."/>
            <person name="Chang Y.J."/>
            <person name="Jeffries C.D."/>
            <person name="Brambilla E."/>
            <person name="Yasawong M."/>
            <person name="Rohde M."/>
            <person name="Pukall R."/>
            <person name="Spring S."/>
            <person name="Goker M."/>
            <person name="Woyke T."/>
            <person name="Bristow J."/>
            <person name="Eisen J.A."/>
            <person name="Markowitz V."/>
            <person name="Hugenholtz P."/>
            <person name="Kyrpides N.C."/>
            <person name="Klenk H.P."/>
        </authorList>
    </citation>
    <scope>NUCLEOTIDE SEQUENCE [LARGE SCALE GENOMIC DNA]</scope>
    <source>
        <strain evidence="9">ATCC 51220 / DSM 2926 / LMG 16218 / CuHBu1</strain>
    </source>
</reference>
<evidence type="ECO:0000313" key="9">
    <source>
        <dbReference type="Proteomes" id="UP000006875"/>
    </source>
</evidence>
<dbReference type="PROSITE" id="PS50110">
    <property type="entry name" value="RESPONSE_REGULATORY"/>
    <property type="match status" value="1"/>
</dbReference>
<sequence length="230" mass="26773">MKSYKVLLVDDDIEICQMIKKALDPENIETLTISTGREARNVINSQAFDLIILDIMLDDTDGFQLLKKIQAEDIEIPVIFLSGKQQDYDKILALGMGADDYITKPFSMSVLIAKIKAHLRRSDKIKELQTSSRKITKAPFVLNIDTYQLFKDGEEIFLSSKEIMLMKFFMENPNRVFTKEQLYEKVWNNTIIDNNSIMVYIRHLRKKIEDDSKNPEYIQTVWGIGYKFNI</sequence>
<evidence type="ECO:0000256" key="2">
    <source>
        <dbReference type="ARBA" id="ARBA00023012"/>
    </source>
</evidence>
<gene>
    <name evidence="8" type="ordered locus">Ilyop_0268</name>
</gene>
<evidence type="ECO:0000259" key="6">
    <source>
        <dbReference type="PROSITE" id="PS50110"/>
    </source>
</evidence>
<dbReference type="HOGENOM" id="CLU_000445_30_4_0"/>
<evidence type="ECO:0000256" key="1">
    <source>
        <dbReference type="ARBA" id="ARBA00022553"/>
    </source>
</evidence>
<dbReference type="Pfam" id="PF00072">
    <property type="entry name" value="Response_reg"/>
    <property type="match status" value="1"/>
</dbReference>
<dbReference type="Gene3D" id="1.10.10.10">
    <property type="entry name" value="Winged helix-like DNA-binding domain superfamily/Winged helix DNA-binding domain"/>
    <property type="match status" value="1"/>
</dbReference>
<dbReference type="CDD" id="cd00383">
    <property type="entry name" value="trans_reg_C"/>
    <property type="match status" value="1"/>
</dbReference>
<keyword evidence="9" id="KW-1185">Reference proteome</keyword>
<dbReference type="STRING" id="572544.Ilyop_0268"/>
<accession>E3HAQ6</accession>
<evidence type="ECO:0000256" key="3">
    <source>
        <dbReference type="ARBA" id="ARBA00023125"/>
    </source>
</evidence>
<dbReference type="PROSITE" id="PS51755">
    <property type="entry name" value="OMPR_PHOB"/>
    <property type="match status" value="1"/>
</dbReference>
<dbReference type="InterPro" id="IPR039420">
    <property type="entry name" value="WalR-like"/>
</dbReference>
<name>E3HAQ6_ILYPC</name>
<feature type="modified residue" description="4-aspartylphosphate" evidence="4">
    <location>
        <position position="54"/>
    </location>
</feature>
<proteinExistence type="predicted"/>
<feature type="DNA-binding region" description="OmpR/PhoB-type" evidence="5">
    <location>
        <begin position="132"/>
        <end position="230"/>
    </location>
</feature>